<comment type="caution">
    <text evidence="1">The sequence shown here is derived from an EMBL/GenBank/DDBJ whole genome shotgun (WGS) entry which is preliminary data.</text>
</comment>
<dbReference type="Proteomes" id="UP000825729">
    <property type="component" value="Unassembled WGS sequence"/>
</dbReference>
<gene>
    <name evidence="1" type="ORF">H6P81_008616</name>
</gene>
<proteinExistence type="predicted"/>
<evidence type="ECO:0000313" key="2">
    <source>
        <dbReference type="Proteomes" id="UP000825729"/>
    </source>
</evidence>
<protein>
    <submittedName>
        <fullName evidence="1">Uncharacterized protein</fullName>
    </submittedName>
</protein>
<dbReference type="EMBL" id="JAINDJ010000004">
    <property type="protein sequence ID" value="KAG9448651.1"/>
    <property type="molecule type" value="Genomic_DNA"/>
</dbReference>
<reference evidence="1 2" key="1">
    <citation type="submission" date="2021-07" db="EMBL/GenBank/DDBJ databases">
        <title>The Aristolochia fimbriata genome: insights into angiosperm evolution, floral development and chemical biosynthesis.</title>
        <authorList>
            <person name="Jiao Y."/>
        </authorList>
    </citation>
    <scope>NUCLEOTIDE SEQUENCE [LARGE SCALE GENOMIC DNA]</scope>
    <source>
        <strain evidence="1">IBCAS-2021</strain>
        <tissue evidence="1">Leaf</tissue>
    </source>
</reference>
<name>A0AAV7ELV4_ARIFI</name>
<sequence>MLKAGLPSMCRQEKDKWVNDILSSLKQIHRGNQWISTNVAIIASAVSLWQGTGVRSRSEARSLHPQVHHCRSTITWVPSRTEVSRGQKMELLTVRLRAGGGFEFVGLSNKR</sequence>
<evidence type="ECO:0000313" key="1">
    <source>
        <dbReference type="EMBL" id="KAG9448651.1"/>
    </source>
</evidence>
<organism evidence="1 2">
    <name type="scientific">Aristolochia fimbriata</name>
    <name type="common">White veined hardy Dutchman's pipe vine</name>
    <dbReference type="NCBI Taxonomy" id="158543"/>
    <lineage>
        <taxon>Eukaryota</taxon>
        <taxon>Viridiplantae</taxon>
        <taxon>Streptophyta</taxon>
        <taxon>Embryophyta</taxon>
        <taxon>Tracheophyta</taxon>
        <taxon>Spermatophyta</taxon>
        <taxon>Magnoliopsida</taxon>
        <taxon>Magnoliidae</taxon>
        <taxon>Piperales</taxon>
        <taxon>Aristolochiaceae</taxon>
        <taxon>Aristolochia</taxon>
    </lineage>
</organism>
<dbReference type="AlphaFoldDB" id="A0AAV7ELV4"/>
<keyword evidence="2" id="KW-1185">Reference proteome</keyword>
<accession>A0AAV7ELV4</accession>